<dbReference type="SUPFAM" id="SSF81382">
    <property type="entry name" value="Skp1 dimerisation domain-like"/>
    <property type="match status" value="1"/>
</dbReference>
<reference evidence="2 3" key="1">
    <citation type="submission" date="2017-01" db="EMBL/GenBank/DDBJ databases">
        <title>Draft genome sequence of Diplodia seriata F98.1, a fungal species involved in grapevine trunk diseases.</title>
        <authorList>
            <person name="Robert-Siegwald G."/>
            <person name="Vallet J."/>
            <person name="Abou-Mansour E."/>
            <person name="Xu J."/>
            <person name="Rey P."/>
            <person name="Bertsch C."/>
            <person name="Rego C."/>
            <person name="Larignon P."/>
            <person name="Fontaine F."/>
            <person name="Lebrun M.-H."/>
        </authorList>
    </citation>
    <scope>NUCLEOTIDE SEQUENCE [LARGE SCALE GENOMIC DNA]</scope>
    <source>
        <strain evidence="2 3">F98.1</strain>
    </source>
</reference>
<organism evidence="2 3">
    <name type="scientific">Diplodia seriata</name>
    <dbReference type="NCBI Taxonomy" id="420778"/>
    <lineage>
        <taxon>Eukaryota</taxon>
        <taxon>Fungi</taxon>
        <taxon>Dikarya</taxon>
        <taxon>Ascomycota</taxon>
        <taxon>Pezizomycotina</taxon>
        <taxon>Dothideomycetes</taxon>
        <taxon>Dothideomycetes incertae sedis</taxon>
        <taxon>Botryosphaeriales</taxon>
        <taxon>Botryosphaeriaceae</taxon>
        <taxon>Diplodia</taxon>
    </lineage>
</organism>
<keyword evidence="2" id="KW-0436">Ligase</keyword>
<dbReference type="GO" id="GO:0016874">
    <property type="term" value="F:ligase activity"/>
    <property type="evidence" value="ECO:0007669"/>
    <property type="project" value="UniProtKB-KW"/>
</dbReference>
<accession>A0A1S8BE96</accession>
<dbReference type="AlphaFoldDB" id="A0A1S8BE96"/>
<comment type="caution">
    <text evidence="2">The sequence shown here is derived from an EMBL/GenBank/DDBJ whole genome shotgun (WGS) entry which is preliminary data.</text>
</comment>
<dbReference type="Pfam" id="PF01466">
    <property type="entry name" value="Skp1"/>
    <property type="match status" value="1"/>
</dbReference>
<protein>
    <submittedName>
        <fullName evidence="2">E3 ubiquitin ligase complex SCF subunit sconC</fullName>
    </submittedName>
</protein>
<evidence type="ECO:0000313" key="2">
    <source>
        <dbReference type="EMBL" id="OMP85766.1"/>
    </source>
</evidence>
<name>A0A1S8BE96_9PEZI</name>
<dbReference type="EMBL" id="MSZU01000081">
    <property type="protein sequence ID" value="OMP85766.1"/>
    <property type="molecule type" value="Genomic_DNA"/>
</dbReference>
<gene>
    <name evidence="2" type="ORF">BK809_0001977</name>
</gene>
<dbReference type="PANTHER" id="PTHR11165">
    <property type="entry name" value="SKP1"/>
    <property type="match status" value="1"/>
</dbReference>
<dbReference type="OrthoDB" id="66095at2759"/>
<dbReference type="Proteomes" id="UP000190776">
    <property type="component" value="Unassembled WGS sequence"/>
</dbReference>
<sequence length="434" mass="48067">VNAQILRTILEWCEHHKNDDTSRKIDYIRTPFYALPPIDKWDQDFMSGADLDTLFEITATAHFLDIPALYDLGCRTIASTIAGKSPSEVRDMLGTHDIPIGEENEPETPIGQLPPWNAAKRLLISPLVQLAESITGGQPINPRSSAEFPPITSADLPASYAHRTTWSDFTWVRVHLYHFSSPRSNACVFGAGNGAGIHLRVAALGCHPWVVARRGERRRYCCSAAADDDDLPMTTSSSSRRTSSVAGLYLSTEPLPPPTLDYQLWLPIAHRVVFQVRTAGQGWLRGSREGGGGGDMKEALNPRHAWFEASILTPVLSRGLDRLATDGATLQDVMAEMTWETPARAREALVERGWDFVEREDGGVVWKVCDGVTTSGEYRDRRVEWKRGVETQVGDEGEAVGRGEGFLERLTTGRIVVLWARAEVSFGYRQAVLV</sequence>
<feature type="non-terminal residue" evidence="2">
    <location>
        <position position="1"/>
    </location>
</feature>
<evidence type="ECO:0000313" key="3">
    <source>
        <dbReference type="Proteomes" id="UP000190776"/>
    </source>
</evidence>
<evidence type="ECO:0000259" key="1">
    <source>
        <dbReference type="Pfam" id="PF01466"/>
    </source>
</evidence>
<proteinExistence type="predicted"/>
<dbReference type="InterPro" id="IPR016897">
    <property type="entry name" value="SKP1"/>
</dbReference>
<dbReference type="STRING" id="420778.A0A1S8BE96"/>
<dbReference type="InterPro" id="IPR036296">
    <property type="entry name" value="SKP1-like_dim_sf"/>
</dbReference>
<dbReference type="InterPro" id="IPR011333">
    <property type="entry name" value="SKP1/BTB/POZ_sf"/>
</dbReference>
<dbReference type="InterPro" id="IPR016072">
    <property type="entry name" value="Skp1_comp_dimer"/>
</dbReference>
<feature type="domain" description="SKP1 component dimerisation" evidence="1">
    <location>
        <begin position="69"/>
        <end position="96"/>
    </location>
</feature>
<dbReference type="Gene3D" id="3.30.710.10">
    <property type="entry name" value="Potassium Channel Kv1.1, Chain A"/>
    <property type="match status" value="1"/>
</dbReference>
<dbReference type="GO" id="GO:0006511">
    <property type="term" value="P:ubiquitin-dependent protein catabolic process"/>
    <property type="evidence" value="ECO:0007669"/>
    <property type="project" value="InterPro"/>
</dbReference>